<feature type="compositionally biased region" description="Basic and acidic residues" evidence="1">
    <location>
        <begin position="38"/>
        <end position="49"/>
    </location>
</feature>
<accession>A0AA36DZR6</accession>
<name>A0AA36DZR6_LACSI</name>
<dbReference type="EMBL" id="OX465079">
    <property type="protein sequence ID" value="CAI9277018.1"/>
    <property type="molecule type" value="Genomic_DNA"/>
</dbReference>
<sequence length="120" mass="13077">MAGGKEMGGAPLKRVESLEKELGHLNDRMETQGHQIQHRAESLAKKTGEDSIMDEPVFSVLETPKDDSEGSRQSSMGGSGGHGDEGGRTSGGEYGGVTNWRFRKLDMPLFDGENLDEWIL</sequence>
<protein>
    <submittedName>
        <fullName evidence="2">Uncharacterized protein</fullName>
    </submittedName>
</protein>
<dbReference type="Proteomes" id="UP001177003">
    <property type="component" value="Chromosome 3"/>
</dbReference>
<feature type="region of interest" description="Disordered" evidence="1">
    <location>
        <begin position="1"/>
        <end position="97"/>
    </location>
</feature>
<reference evidence="2" key="1">
    <citation type="submission" date="2023-04" db="EMBL/GenBank/DDBJ databases">
        <authorList>
            <person name="Vijverberg K."/>
            <person name="Xiong W."/>
            <person name="Schranz E."/>
        </authorList>
    </citation>
    <scope>NUCLEOTIDE SEQUENCE</scope>
</reference>
<proteinExistence type="predicted"/>
<dbReference type="AlphaFoldDB" id="A0AA36DZR6"/>
<gene>
    <name evidence="2" type="ORF">LSALG_LOCUS16970</name>
</gene>
<organism evidence="2 3">
    <name type="scientific">Lactuca saligna</name>
    <name type="common">Willowleaf lettuce</name>
    <dbReference type="NCBI Taxonomy" id="75948"/>
    <lineage>
        <taxon>Eukaryota</taxon>
        <taxon>Viridiplantae</taxon>
        <taxon>Streptophyta</taxon>
        <taxon>Embryophyta</taxon>
        <taxon>Tracheophyta</taxon>
        <taxon>Spermatophyta</taxon>
        <taxon>Magnoliopsida</taxon>
        <taxon>eudicotyledons</taxon>
        <taxon>Gunneridae</taxon>
        <taxon>Pentapetalae</taxon>
        <taxon>asterids</taxon>
        <taxon>campanulids</taxon>
        <taxon>Asterales</taxon>
        <taxon>Asteraceae</taxon>
        <taxon>Cichorioideae</taxon>
        <taxon>Cichorieae</taxon>
        <taxon>Lactucinae</taxon>
        <taxon>Lactuca</taxon>
    </lineage>
</organism>
<keyword evidence="3" id="KW-1185">Reference proteome</keyword>
<evidence type="ECO:0000313" key="3">
    <source>
        <dbReference type="Proteomes" id="UP001177003"/>
    </source>
</evidence>
<evidence type="ECO:0000313" key="2">
    <source>
        <dbReference type="EMBL" id="CAI9277018.1"/>
    </source>
</evidence>
<feature type="compositionally biased region" description="Basic and acidic residues" evidence="1">
    <location>
        <begin position="13"/>
        <end position="31"/>
    </location>
</feature>
<evidence type="ECO:0000256" key="1">
    <source>
        <dbReference type="SAM" id="MobiDB-lite"/>
    </source>
</evidence>